<dbReference type="PANTHER" id="PTHR38110">
    <property type="entry name" value="CHROMOSOME 23, WHOLE GENOME SHOTGUN SEQUENCE"/>
    <property type="match status" value="1"/>
</dbReference>
<dbReference type="Pfam" id="PF20789">
    <property type="entry name" value="4HBT_3C"/>
    <property type="match status" value="1"/>
</dbReference>
<dbReference type="InterPro" id="IPR052389">
    <property type="entry name" value="Sec_Metab_Biosynth-Assoc"/>
</dbReference>
<dbReference type="InterPro" id="IPR049450">
    <property type="entry name" value="ACOT8-like_C"/>
</dbReference>
<dbReference type="PANTHER" id="PTHR38110:SF1">
    <property type="entry name" value="THIOESTERASE DOMAIN-CONTAINING PROTEIN"/>
    <property type="match status" value="1"/>
</dbReference>
<dbReference type="Proteomes" id="UP000272025">
    <property type="component" value="Unassembled WGS sequence"/>
</dbReference>
<sequence length="326" mass="36305">MARTPETVPFSTASQVTPVGRNVYRAFLEPTYCVGAVPNGGYVASTIVRAVSDYLGPRGHPDTVAAHFEFIDRTDVGPVIIEVTDIKSGRSISVVHVTLYQGSLSPEAPFFASSSRKPVLAYVTNMAIRLEQGLSLSTGWEMQPPAAPVDFDKLRAGKDPRWTQRSRLATGSSSGAMRDFSRASLQFQYYFPSEPGRRGEEDVWLRFASGENFTDTAIPLVADALPYIIEAWRPHEDEKQTPFRTAEMWWYPTLSFSLDVKKALPGEGSEWLFMRCFTRSIKNGRLDLQSIILDQHGELVALAHHVNLVVPASRNLQKRKTIGNKL</sequence>
<dbReference type="AlphaFoldDB" id="A0A3N2Q749"/>
<dbReference type="InterPro" id="IPR029069">
    <property type="entry name" value="HotDog_dom_sf"/>
</dbReference>
<evidence type="ECO:0000259" key="2">
    <source>
        <dbReference type="Pfam" id="PF20789"/>
    </source>
</evidence>
<evidence type="ECO:0000313" key="3">
    <source>
        <dbReference type="EMBL" id="ROT42611.1"/>
    </source>
</evidence>
<dbReference type="EMBL" id="ML119051">
    <property type="protein sequence ID" value="ROT42611.1"/>
    <property type="molecule type" value="Genomic_DNA"/>
</dbReference>
<organism evidence="3 4">
    <name type="scientific">Sodiomyces alkalinus (strain CBS 110278 / VKM F-3762 / F11)</name>
    <name type="common">Alkaliphilic filamentous fungus</name>
    <dbReference type="NCBI Taxonomy" id="1314773"/>
    <lineage>
        <taxon>Eukaryota</taxon>
        <taxon>Fungi</taxon>
        <taxon>Dikarya</taxon>
        <taxon>Ascomycota</taxon>
        <taxon>Pezizomycotina</taxon>
        <taxon>Sordariomycetes</taxon>
        <taxon>Hypocreomycetidae</taxon>
        <taxon>Glomerellales</taxon>
        <taxon>Plectosphaerellaceae</taxon>
        <taxon>Sodiomyces</taxon>
    </lineage>
</organism>
<dbReference type="SUPFAM" id="SSF54637">
    <property type="entry name" value="Thioesterase/thiol ester dehydrase-isomerase"/>
    <property type="match status" value="2"/>
</dbReference>
<dbReference type="InterPro" id="IPR042171">
    <property type="entry name" value="Acyl-CoA_hotdog"/>
</dbReference>
<accession>A0A3N2Q749</accession>
<dbReference type="Pfam" id="PF13622">
    <property type="entry name" value="4HBT_3"/>
    <property type="match status" value="1"/>
</dbReference>
<name>A0A3N2Q749_SODAK</name>
<dbReference type="GeneID" id="39578732"/>
<keyword evidence="4" id="KW-1185">Reference proteome</keyword>
<reference evidence="3 4" key="1">
    <citation type="journal article" date="2018" name="Mol. Ecol.">
        <title>The obligate alkalophilic soda-lake fungus Sodiomyces alkalinus has shifted to a protein diet.</title>
        <authorList>
            <person name="Grum-Grzhimaylo A.A."/>
            <person name="Falkoski D.L."/>
            <person name="van den Heuvel J."/>
            <person name="Valero-Jimenez C.A."/>
            <person name="Min B."/>
            <person name="Choi I.G."/>
            <person name="Lipzen A."/>
            <person name="Daum C.G."/>
            <person name="Aanen D.K."/>
            <person name="Tsang A."/>
            <person name="Henrissat B."/>
            <person name="Bilanenko E.N."/>
            <person name="de Vries R.P."/>
            <person name="van Kan J.A.L."/>
            <person name="Grigoriev I.V."/>
            <person name="Debets A.J.M."/>
        </authorList>
    </citation>
    <scope>NUCLEOTIDE SEQUENCE [LARGE SCALE GENOMIC DNA]</scope>
    <source>
        <strain evidence="3 4">F11</strain>
    </source>
</reference>
<dbReference type="OrthoDB" id="2532955at2759"/>
<dbReference type="RefSeq" id="XP_028470417.1">
    <property type="nucleotide sequence ID" value="XM_028610254.1"/>
</dbReference>
<dbReference type="Gene3D" id="2.40.160.210">
    <property type="entry name" value="Acyl-CoA thioesterase, double hotdog domain"/>
    <property type="match status" value="1"/>
</dbReference>
<feature type="domain" description="Acyl-CoA thioesterase-like C-terminal" evidence="2">
    <location>
        <begin position="182"/>
        <end position="309"/>
    </location>
</feature>
<gene>
    <name evidence="3" type="ORF">SODALDRAFT_326769</name>
</gene>
<feature type="domain" description="Acyl-CoA thioesterase-like N-terminal HotDog" evidence="1">
    <location>
        <begin position="30"/>
        <end position="106"/>
    </location>
</feature>
<dbReference type="STRING" id="1314773.A0A3N2Q749"/>
<protein>
    <recommendedName>
        <fullName evidence="5">Thioesterase family protein</fullName>
    </recommendedName>
</protein>
<proteinExistence type="predicted"/>
<dbReference type="InterPro" id="IPR049449">
    <property type="entry name" value="TesB_ACOT8-like_N"/>
</dbReference>
<evidence type="ECO:0000259" key="1">
    <source>
        <dbReference type="Pfam" id="PF13622"/>
    </source>
</evidence>
<evidence type="ECO:0000313" key="4">
    <source>
        <dbReference type="Proteomes" id="UP000272025"/>
    </source>
</evidence>
<evidence type="ECO:0008006" key="5">
    <source>
        <dbReference type="Google" id="ProtNLM"/>
    </source>
</evidence>